<proteinExistence type="inferred from homology"/>
<evidence type="ECO:0000256" key="7">
    <source>
        <dbReference type="ARBA" id="ARBA00023136"/>
    </source>
</evidence>
<dbReference type="Gene3D" id="1.20.1530.20">
    <property type="match status" value="1"/>
</dbReference>
<evidence type="ECO:0000256" key="4">
    <source>
        <dbReference type="ARBA" id="ARBA00022475"/>
    </source>
</evidence>
<evidence type="ECO:0000256" key="5">
    <source>
        <dbReference type="ARBA" id="ARBA00022692"/>
    </source>
</evidence>
<evidence type="ECO:0000313" key="9">
    <source>
        <dbReference type="Proteomes" id="UP000187266"/>
    </source>
</evidence>
<protein>
    <submittedName>
        <fullName evidence="8">Malonate transporter</fullName>
    </submittedName>
</protein>
<dbReference type="STRING" id="1267768.BV394_05730"/>
<dbReference type="GO" id="GO:0005886">
    <property type="term" value="C:plasma membrane"/>
    <property type="evidence" value="ECO:0007669"/>
    <property type="project" value="UniProtKB-SubCell"/>
</dbReference>
<keyword evidence="3" id="KW-0813">Transport</keyword>
<keyword evidence="4" id="KW-1003">Cell membrane</keyword>
<keyword evidence="6" id="KW-1133">Transmembrane helix</keyword>
<comment type="subcellular location">
    <subcellularLocation>
        <location evidence="1">Cell membrane</location>
        <topology evidence="1">Multi-pass membrane protein</topology>
    </subcellularLocation>
</comment>
<comment type="similarity">
    <text evidence="2">Belongs to the auxin efflux carrier (TC 2.A.69) family.</text>
</comment>
<sequence>MGAALEVILPVFLLLGFGYAAVWRGLFAEEQVDGLMRFVQVFAVPALLFRGISTLDMGLLLDGPLMLSFYAGATVAFIIGILGSRLLFGRPWEDSVAIGFCCLFSNSLLLGLPITERAYGTAALAANYAIIAVHAPFCYLLGITTMEVVRGRGGGVAATLRRVVSAIFHNAMIIGILLGLAVNLTGLALPGVLVEAIDLLVRAALPTALFGLGCVLFRYRPEGDLRIMAFVSLLSLFLHPLVTYTLGNTLELGTDSLRSAVVTASVAPGINAYVFANMYGVAKRVAATSVLMTTALTVLTTPVWLALLP</sequence>
<keyword evidence="5" id="KW-0812">Transmembrane</keyword>
<dbReference type="Pfam" id="PF03547">
    <property type="entry name" value="Mem_trans"/>
    <property type="match status" value="1"/>
</dbReference>
<dbReference type="AlphaFoldDB" id="A0A1U7DHC2"/>
<evidence type="ECO:0000256" key="2">
    <source>
        <dbReference type="ARBA" id="ARBA00010145"/>
    </source>
</evidence>
<dbReference type="GO" id="GO:0055085">
    <property type="term" value="P:transmembrane transport"/>
    <property type="evidence" value="ECO:0007669"/>
    <property type="project" value="InterPro"/>
</dbReference>
<keyword evidence="7" id="KW-0472">Membrane</keyword>
<accession>A0A1U7DHC2</accession>
<dbReference type="InterPro" id="IPR038770">
    <property type="entry name" value="Na+/solute_symporter_sf"/>
</dbReference>
<evidence type="ECO:0000256" key="1">
    <source>
        <dbReference type="ARBA" id="ARBA00004651"/>
    </source>
</evidence>
<organism evidence="8 9">
    <name type="scientific">Brevirhabdus pacifica</name>
    <dbReference type="NCBI Taxonomy" id="1267768"/>
    <lineage>
        <taxon>Bacteria</taxon>
        <taxon>Pseudomonadati</taxon>
        <taxon>Pseudomonadota</taxon>
        <taxon>Alphaproteobacteria</taxon>
        <taxon>Rhodobacterales</taxon>
        <taxon>Paracoccaceae</taxon>
        <taxon>Brevirhabdus</taxon>
    </lineage>
</organism>
<evidence type="ECO:0000256" key="6">
    <source>
        <dbReference type="ARBA" id="ARBA00022989"/>
    </source>
</evidence>
<reference evidence="8 9" key="1">
    <citation type="submission" date="2017-01" db="EMBL/GenBank/DDBJ databases">
        <title>Genomic analysis of Xuhuaishuia manganoxidans DY6-4.</title>
        <authorList>
            <person name="Wang X."/>
        </authorList>
    </citation>
    <scope>NUCLEOTIDE SEQUENCE [LARGE SCALE GENOMIC DNA]</scope>
    <source>
        <strain evidence="8 9">DY6-4</strain>
    </source>
</reference>
<dbReference type="RefSeq" id="WP_076979301.1">
    <property type="nucleotide sequence ID" value="NZ_CP019124.1"/>
</dbReference>
<dbReference type="PANTHER" id="PTHR36838">
    <property type="entry name" value="AUXIN EFFLUX CARRIER FAMILY PROTEIN"/>
    <property type="match status" value="1"/>
</dbReference>
<dbReference type="InterPro" id="IPR004776">
    <property type="entry name" value="Mem_transp_PIN-like"/>
</dbReference>
<dbReference type="Proteomes" id="UP000187266">
    <property type="component" value="Chromosome"/>
</dbReference>
<evidence type="ECO:0000313" key="8">
    <source>
        <dbReference type="EMBL" id="APX89278.1"/>
    </source>
</evidence>
<dbReference type="EMBL" id="CP019124">
    <property type="protein sequence ID" value="APX89278.1"/>
    <property type="molecule type" value="Genomic_DNA"/>
</dbReference>
<accession>A0A2M9DEH1</accession>
<dbReference type="OrthoDB" id="9810457at2"/>
<name>A0A1U7DHC2_9RHOB</name>
<gene>
    <name evidence="8" type="ORF">BV394_05730</name>
</gene>
<keyword evidence="9" id="KW-1185">Reference proteome</keyword>
<dbReference type="PANTHER" id="PTHR36838:SF3">
    <property type="entry name" value="TRANSPORTER AUXIN EFFLUX CARRIER EC FAMILY"/>
    <property type="match status" value="1"/>
</dbReference>
<evidence type="ECO:0000256" key="3">
    <source>
        <dbReference type="ARBA" id="ARBA00022448"/>
    </source>
</evidence>